<dbReference type="InterPro" id="IPR020846">
    <property type="entry name" value="MFS_dom"/>
</dbReference>
<protein>
    <submittedName>
        <fullName evidence="7">Gentisate transporter</fullName>
    </submittedName>
</protein>
<feature type="transmembrane region" description="Helical" evidence="5">
    <location>
        <begin position="268"/>
        <end position="286"/>
    </location>
</feature>
<evidence type="ECO:0000256" key="3">
    <source>
        <dbReference type="ARBA" id="ARBA00022989"/>
    </source>
</evidence>
<evidence type="ECO:0000259" key="6">
    <source>
        <dbReference type="PROSITE" id="PS50850"/>
    </source>
</evidence>
<gene>
    <name evidence="7" type="primary">genK_1</name>
    <name evidence="7" type="ORF">CI610_01200</name>
</gene>
<dbReference type="InterPro" id="IPR036259">
    <property type="entry name" value="MFS_trans_sf"/>
</dbReference>
<keyword evidence="4 5" id="KW-0472">Membrane</keyword>
<evidence type="ECO:0000313" key="7">
    <source>
        <dbReference type="EMBL" id="PJE79805.1"/>
    </source>
</evidence>
<keyword evidence="3 5" id="KW-1133">Transmembrane helix</keyword>
<feature type="transmembrane region" description="Helical" evidence="5">
    <location>
        <begin position="228"/>
        <end position="248"/>
    </location>
</feature>
<accession>A0A2H9T965</accession>
<dbReference type="AlphaFoldDB" id="A0A2H9T965"/>
<feature type="transmembrane region" description="Helical" evidence="5">
    <location>
        <begin position="178"/>
        <end position="197"/>
    </location>
</feature>
<dbReference type="SUPFAM" id="SSF103473">
    <property type="entry name" value="MFS general substrate transporter"/>
    <property type="match status" value="1"/>
</dbReference>
<dbReference type="Pfam" id="PF07690">
    <property type="entry name" value="MFS_1"/>
    <property type="match status" value="1"/>
</dbReference>
<reference evidence="7" key="1">
    <citation type="journal article" date="2017" name="Appl. Environ. Microbiol.">
        <title>Molecular characterization of an Endozoicomonas-like organism causing infection in king scallop Pecten maximus L.</title>
        <authorList>
            <person name="Cano I."/>
            <person name="van Aerle R."/>
            <person name="Ross S."/>
            <person name="Verner-Jeffreys D.W."/>
            <person name="Paley R.K."/>
            <person name="Rimmer G."/>
            <person name="Ryder D."/>
            <person name="Hooper P."/>
            <person name="Stone D."/>
            <person name="Feist S.W."/>
        </authorList>
    </citation>
    <scope>NUCLEOTIDE SEQUENCE</scope>
</reference>
<name>A0A2H9T965_9ZZZZ</name>
<feature type="transmembrane region" description="Helical" evidence="5">
    <location>
        <begin position="21"/>
        <end position="39"/>
    </location>
</feature>
<feature type="transmembrane region" description="Helical" evidence="5">
    <location>
        <begin position="355"/>
        <end position="376"/>
    </location>
</feature>
<dbReference type="GO" id="GO:0046943">
    <property type="term" value="F:carboxylic acid transmembrane transporter activity"/>
    <property type="evidence" value="ECO:0007669"/>
    <property type="project" value="TreeGrafter"/>
</dbReference>
<keyword evidence="2 5" id="KW-0812">Transmembrane</keyword>
<dbReference type="InterPro" id="IPR011701">
    <property type="entry name" value="MFS"/>
</dbReference>
<dbReference type="EMBL" id="NSIT01000046">
    <property type="protein sequence ID" value="PJE79805.1"/>
    <property type="molecule type" value="Genomic_DNA"/>
</dbReference>
<evidence type="ECO:0000256" key="4">
    <source>
        <dbReference type="ARBA" id="ARBA00023136"/>
    </source>
</evidence>
<feature type="transmembrane region" description="Helical" evidence="5">
    <location>
        <begin position="89"/>
        <end position="106"/>
    </location>
</feature>
<dbReference type="Gene3D" id="1.20.1250.20">
    <property type="entry name" value="MFS general substrate transporter like domains"/>
    <property type="match status" value="2"/>
</dbReference>
<dbReference type="PANTHER" id="PTHR23508">
    <property type="entry name" value="CARBOXYLIC ACID TRANSPORTER PROTEIN HOMOLOG"/>
    <property type="match status" value="1"/>
</dbReference>
<organism evidence="7">
    <name type="scientific">invertebrate metagenome</name>
    <dbReference type="NCBI Taxonomy" id="1711999"/>
    <lineage>
        <taxon>unclassified sequences</taxon>
        <taxon>metagenomes</taxon>
        <taxon>organismal metagenomes</taxon>
    </lineage>
</organism>
<feature type="transmembrane region" description="Helical" evidence="5">
    <location>
        <begin position="59"/>
        <end position="77"/>
    </location>
</feature>
<comment type="subcellular location">
    <subcellularLocation>
        <location evidence="1">Membrane</location>
        <topology evidence="1">Multi-pass membrane protein</topology>
    </subcellularLocation>
</comment>
<proteinExistence type="predicted"/>
<evidence type="ECO:0000256" key="2">
    <source>
        <dbReference type="ARBA" id="ARBA00022692"/>
    </source>
</evidence>
<dbReference type="PROSITE" id="PS50850">
    <property type="entry name" value="MFS"/>
    <property type="match status" value="1"/>
</dbReference>
<evidence type="ECO:0000256" key="5">
    <source>
        <dbReference type="SAM" id="Phobius"/>
    </source>
</evidence>
<feature type="transmembrane region" description="Helical" evidence="5">
    <location>
        <begin position="388"/>
        <end position="405"/>
    </location>
</feature>
<comment type="caution">
    <text evidence="7">The sequence shown here is derived from an EMBL/GenBank/DDBJ whole genome shotgun (WGS) entry which is preliminary data.</text>
</comment>
<feature type="transmembrane region" description="Helical" evidence="5">
    <location>
        <begin position="298"/>
        <end position="315"/>
    </location>
</feature>
<feature type="transmembrane region" description="Helical" evidence="5">
    <location>
        <begin position="321"/>
        <end position="343"/>
    </location>
</feature>
<feature type="transmembrane region" description="Helical" evidence="5">
    <location>
        <begin position="112"/>
        <end position="136"/>
    </location>
</feature>
<dbReference type="GO" id="GO:0005886">
    <property type="term" value="C:plasma membrane"/>
    <property type="evidence" value="ECO:0007669"/>
    <property type="project" value="TreeGrafter"/>
</dbReference>
<evidence type="ECO:0000256" key="1">
    <source>
        <dbReference type="ARBA" id="ARBA00004141"/>
    </source>
</evidence>
<feature type="transmembrane region" description="Helical" evidence="5">
    <location>
        <begin position="148"/>
        <end position="166"/>
    </location>
</feature>
<feature type="domain" description="Major facilitator superfamily (MFS) profile" evidence="6">
    <location>
        <begin position="23"/>
        <end position="409"/>
    </location>
</feature>
<sequence length="423" mass="46923">MNGKLDNDIELGADLSTTRRIAAYLAILLVYLFYCYNFYILSVLGPFMRNQLHFTNSNFGLLFSLMSFGTLFGTIIAGKVSIRWGRKTALELLGIGFSLFTLAHIAMPESFIAWAVLRFCSGIALGGIFGTAISLIVGLFPQRYRGRLTSFASCLFAVSGVIAGKVTEIYLDTQWTMILWWAVIPTLVGIILVHFLVPSDRHIVAENKKQAQRNAEKLGYAGMLQGKYLWIGLLAVFLSGMNFSGYSGFSQFVPIYLQDGLGMSTQEWARMIQIQNIGHFIGFNFWGFIGDRFGRKKNLIGMIICAAIIPVYMGLSINFLYLLFAISFLYGIGLGYSGVWGAYYTELFPAKYRSLSSGFCFNMGRIISMITVYGIGLAADALGMKTGLLIPSIFFALGCVAWMLLPETLTNPNKIKSLKKQTV</sequence>
<dbReference type="PANTHER" id="PTHR23508:SF10">
    <property type="entry name" value="CARBOXYLIC ACID TRANSPORTER PROTEIN HOMOLOG"/>
    <property type="match status" value="1"/>
</dbReference>